<gene>
    <name evidence="7" type="ORF">ACFQU8_11055</name>
</gene>
<evidence type="ECO:0000313" key="7">
    <source>
        <dbReference type="EMBL" id="MFC7747723.1"/>
    </source>
</evidence>
<evidence type="ECO:0000256" key="4">
    <source>
        <dbReference type="ARBA" id="ARBA00023125"/>
    </source>
</evidence>
<dbReference type="PANTHER" id="PTHR32071">
    <property type="entry name" value="TRANSCRIPTIONAL REGULATORY PROTEIN"/>
    <property type="match status" value="1"/>
</dbReference>
<evidence type="ECO:0000256" key="1">
    <source>
        <dbReference type="ARBA" id="ARBA00022679"/>
    </source>
</evidence>
<dbReference type="Pfam" id="PF03610">
    <property type="entry name" value="EIIA-man"/>
    <property type="match status" value="1"/>
</dbReference>
<organism evidence="7 8">
    <name type="scientific">Lentibacillus kimchii</name>
    <dbReference type="NCBI Taxonomy" id="1542911"/>
    <lineage>
        <taxon>Bacteria</taxon>
        <taxon>Bacillati</taxon>
        <taxon>Bacillota</taxon>
        <taxon>Bacilli</taxon>
        <taxon>Bacillales</taxon>
        <taxon>Bacillaceae</taxon>
        <taxon>Lentibacillus</taxon>
    </lineage>
</organism>
<dbReference type="InterPro" id="IPR002078">
    <property type="entry name" value="Sigma_54_int"/>
</dbReference>
<dbReference type="PROSITE" id="PS50045">
    <property type="entry name" value="SIGMA54_INTERACT_4"/>
    <property type="match status" value="1"/>
</dbReference>
<proteinExistence type="predicted"/>
<dbReference type="EMBL" id="JBHTGR010000055">
    <property type="protein sequence ID" value="MFC7747723.1"/>
    <property type="molecule type" value="Genomic_DNA"/>
</dbReference>
<dbReference type="Gene3D" id="3.40.50.300">
    <property type="entry name" value="P-loop containing nucleotide triphosphate hydrolases"/>
    <property type="match status" value="1"/>
</dbReference>
<evidence type="ECO:0000259" key="5">
    <source>
        <dbReference type="PROSITE" id="PS50045"/>
    </source>
</evidence>
<dbReference type="Proteomes" id="UP001596620">
    <property type="component" value="Unassembled WGS sequence"/>
</dbReference>
<evidence type="ECO:0000259" key="6">
    <source>
        <dbReference type="PROSITE" id="PS51096"/>
    </source>
</evidence>
<dbReference type="PROSITE" id="PS51096">
    <property type="entry name" value="PTS_EIIA_TYPE_4"/>
    <property type="match status" value="1"/>
</dbReference>
<dbReference type="InterPro" id="IPR025662">
    <property type="entry name" value="Sigma_54_int_dom_ATP-bd_1"/>
</dbReference>
<sequence>MSRILDIYQQVQKAGSIGATAEEIGDDLQINRSTASRYLNDLVKADRVEKLPGKPVKYMTRQQVPADSVKQEVIGSKDSLKPLFETGMAAFLYPVRSLPILLTGETGTGKSYLAEKLSYMAIENAGDSADTPFIAFNCADYAQNPELLVGQIFGIKKGAFTGADEDKTGLAEQADGGILFLDEIHRLPPSGQEMLFYLIDKGIYHRLGEATRERHANVALIGATTEDSENYLLSTLLRRFSVKLDVPPLRKRKDSERQALIDYFLTEEAAKMSVDLSLEDDCREAFLSYDCPGNIGQLKSDMQIACARAYLRYLNSEDDQVFVKLEDFPGNNPVQSDFQLQNQSFNDKQEQLSQELADPFPNIYQRLDDTQNKDEHQLQEVVMSYIHELTERYRQPALSQDSWQNMIDYDLLNSLFSAADRLRKILPFTISQGQLYIIGLHLQHYRNHLHDNEQTESIPAVRHPNASYRQAANYIADQLNLKIGIDLPNEEIELLAHFLSTDHQLGNDRPIEQMVAVVLVTHGESTASSMAEVTNYLLGNNVVHPIDMPLNQSAEETYDRVKQVINRMSDITGVLLLVDIGSLITMGDTIQNDLQVPIKTLSSVNLPMILEAGRQSLTTEQSLDMIYEKAKSAMLTFMEKEHQTTPQKKRLIVTVCFTGEGAAQLLESWLENQLSAADEDVLIRSVRIDPETKDTSVLNGLKTYYDVVAIIGTVPVSIEGVPYIPAWELLQTEGISRMHKLLEITRKSAMPEIKGEVAKDEIYGLVIQGLQEIVTYINPRAIAELLQKHIPRIRRYYDWDSSHELGMWMHIGSLLDRMVSAIVQQNHDQLLSSFPVSRETVISADEQQIWQPLFDQTEQAFSVVLTDYIKRELVKLSR</sequence>
<dbReference type="InterPro" id="IPR004701">
    <property type="entry name" value="PTS_EIIA_man-typ"/>
</dbReference>
<evidence type="ECO:0000313" key="8">
    <source>
        <dbReference type="Proteomes" id="UP001596620"/>
    </source>
</evidence>
<dbReference type="InterPro" id="IPR036662">
    <property type="entry name" value="PTS_EIIA_man-typ_sf"/>
</dbReference>
<dbReference type="InterPro" id="IPR003593">
    <property type="entry name" value="AAA+_ATPase"/>
</dbReference>
<evidence type="ECO:0000256" key="3">
    <source>
        <dbReference type="ARBA" id="ARBA00022840"/>
    </source>
</evidence>
<dbReference type="SUPFAM" id="SSF52540">
    <property type="entry name" value="P-loop containing nucleoside triphosphate hydrolases"/>
    <property type="match status" value="1"/>
</dbReference>
<dbReference type="SMART" id="SM00382">
    <property type="entry name" value="AAA"/>
    <property type="match status" value="1"/>
</dbReference>
<dbReference type="PROSITE" id="PS00676">
    <property type="entry name" value="SIGMA54_INTERACT_2"/>
    <property type="match status" value="1"/>
</dbReference>
<accession>A0ABW2UXK9</accession>
<dbReference type="SUPFAM" id="SSF46785">
    <property type="entry name" value="Winged helix' DNA-binding domain"/>
    <property type="match status" value="1"/>
</dbReference>
<keyword evidence="1" id="KW-0808">Transferase</keyword>
<dbReference type="Gene3D" id="1.10.8.60">
    <property type="match status" value="1"/>
</dbReference>
<dbReference type="Pfam" id="PF00158">
    <property type="entry name" value="Sigma54_activat"/>
    <property type="match status" value="1"/>
</dbReference>
<dbReference type="InterPro" id="IPR027417">
    <property type="entry name" value="P-loop_NTPase"/>
</dbReference>
<dbReference type="Gene3D" id="3.40.50.510">
    <property type="entry name" value="Phosphotransferase system, mannose-type IIA component"/>
    <property type="match status" value="1"/>
</dbReference>
<dbReference type="PANTHER" id="PTHR32071:SF38">
    <property type="entry name" value="PSP OPERON TRANSCRIPTIONAL ACTIVATOR"/>
    <property type="match status" value="1"/>
</dbReference>
<feature type="domain" description="PTS EIIA type-4" evidence="6">
    <location>
        <begin position="514"/>
        <end position="634"/>
    </location>
</feature>
<dbReference type="RefSeq" id="WP_382359931.1">
    <property type="nucleotide sequence ID" value="NZ_JBHTGR010000055.1"/>
</dbReference>
<keyword evidence="8" id="KW-1185">Reference proteome</keyword>
<reference evidence="8" key="1">
    <citation type="journal article" date="2019" name="Int. J. Syst. Evol. Microbiol.">
        <title>The Global Catalogue of Microorganisms (GCM) 10K type strain sequencing project: providing services to taxonomists for standard genome sequencing and annotation.</title>
        <authorList>
            <consortium name="The Broad Institute Genomics Platform"/>
            <consortium name="The Broad Institute Genome Sequencing Center for Infectious Disease"/>
            <person name="Wu L."/>
            <person name="Ma J."/>
        </authorList>
    </citation>
    <scope>NUCLEOTIDE SEQUENCE [LARGE SCALE GENOMIC DNA]</scope>
    <source>
        <strain evidence="8">JCM 30234</strain>
    </source>
</reference>
<feature type="domain" description="Sigma-54 factor interaction" evidence="5">
    <location>
        <begin position="73"/>
        <end position="307"/>
    </location>
</feature>
<dbReference type="PROSITE" id="PS00675">
    <property type="entry name" value="SIGMA54_INTERACT_1"/>
    <property type="match status" value="1"/>
</dbReference>
<dbReference type="SUPFAM" id="SSF53062">
    <property type="entry name" value="PTS system fructose IIA component-like"/>
    <property type="match status" value="1"/>
</dbReference>
<keyword evidence="4" id="KW-0238">DNA-binding</keyword>
<dbReference type="InterPro" id="IPR025943">
    <property type="entry name" value="Sigma_54_int_dom_ATP-bd_2"/>
</dbReference>
<evidence type="ECO:0000256" key="2">
    <source>
        <dbReference type="ARBA" id="ARBA00022741"/>
    </source>
</evidence>
<dbReference type="InterPro" id="IPR036390">
    <property type="entry name" value="WH_DNA-bd_sf"/>
</dbReference>
<name>A0ABW2UXK9_9BACI</name>
<keyword evidence="3" id="KW-0067">ATP-binding</keyword>
<dbReference type="CDD" id="cd00009">
    <property type="entry name" value="AAA"/>
    <property type="match status" value="1"/>
</dbReference>
<protein>
    <submittedName>
        <fullName evidence="7">Sigma 54-interacting transcriptional regulator</fullName>
    </submittedName>
</protein>
<keyword evidence="2" id="KW-0547">Nucleotide-binding</keyword>
<comment type="caution">
    <text evidence="7">The sequence shown here is derived from an EMBL/GenBank/DDBJ whole genome shotgun (WGS) entry which is preliminary data.</text>
</comment>